<evidence type="ECO:0000259" key="13">
    <source>
        <dbReference type="Pfam" id="PF11940"/>
    </source>
</evidence>
<evidence type="ECO:0000259" key="14">
    <source>
        <dbReference type="Pfam" id="PF17432"/>
    </source>
</evidence>
<evidence type="ECO:0000313" key="16">
    <source>
        <dbReference type="EMBL" id="UOF01615.1"/>
    </source>
</evidence>
<dbReference type="Gene3D" id="2.60.40.1730">
    <property type="entry name" value="tricorn interacting facor f3 domain"/>
    <property type="match status" value="1"/>
</dbReference>
<dbReference type="Gene3D" id="1.10.390.10">
    <property type="entry name" value="Neutral Protease Domain 2"/>
    <property type="match status" value="1"/>
</dbReference>
<dbReference type="EMBL" id="CP093442">
    <property type="protein sequence ID" value="UOF01615.1"/>
    <property type="molecule type" value="Genomic_DNA"/>
</dbReference>
<name>A0ABY4CHC3_9BACT</name>
<keyword evidence="17" id="KW-1185">Reference proteome</keyword>
<dbReference type="InterPro" id="IPR012779">
    <property type="entry name" value="Peptidase_M1_pepN"/>
</dbReference>
<dbReference type="InterPro" id="IPR014782">
    <property type="entry name" value="Peptidase_M1_dom"/>
</dbReference>
<dbReference type="SUPFAM" id="SSF55486">
    <property type="entry name" value="Metalloproteases ('zincins'), catalytic domain"/>
    <property type="match status" value="1"/>
</dbReference>
<dbReference type="Proteomes" id="UP000830116">
    <property type="component" value="Chromosome"/>
</dbReference>
<feature type="domain" description="Peptidase M1 alanyl aminopeptidase Ig-like fold" evidence="13">
    <location>
        <begin position="442"/>
        <end position="546"/>
    </location>
</feature>
<protein>
    <recommendedName>
        <fullName evidence="5">Aminopeptidase N</fullName>
        <ecNumber evidence="4">3.4.11.2</ecNumber>
    </recommendedName>
</protein>
<evidence type="ECO:0000259" key="12">
    <source>
        <dbReference type="Pfam" id="PF01433"/>
    </source>
</evidence>
<dbReference type="PRINTS" id="PR00756">
    <property type="entry name" value="ALADIPTASE"/>
</dbReference>
<evidence type="ECO:0000313" key="17">
    <source>
        <dbReference type="Proteomes" id="UP000830116"/>
    </source>
</evidence>
<reference evidence="16" key="1">
    <citation type="submission" date="2022-03" db="EMBL/GenBank/DDBJ databases">
        <title>Genome Identification and Characterization of new species Bdellovibrio reynosense LBG001 sp. nov. from a Mexico soil sample.</title>
        <authorList>
            <person name="Camilli A."/>
            <person name="Ajao Y."/>
            <person name="Guo X."/>
        </authorList>
    </citation>
    <scope>NUCLEOTIDE SEQUENCE</scope>
    <source>
        <strain evidence="16">LBG001</strain>
    </source>
</reference>
<keyword evidence="11" id="KW-0482">Metalloprotease</keyword>
<gene>
    <name evidence="16" type="primary">pepN</name>
    <name evidence="16" type="ORF">MNR06_01440</name>
</gene>
<dbReference type="CDD" id="cd09600">
    <property type="entry name" value="M1_APN"/>
    <property type="match status" value="1"/>
</dbReference>
<accession>A0ABY4CHC3</accession>
<dbReference type="InterPro" id="IPR035414">
    <property type="entry name" value="Peptidase_M1_pepN_Ig-like"/>
</dbReference>
<evidence type="ECO:0000256" key="6">
    <source>
        <dbReference type="ARBA" id="ARBA00022438"/>
    </source>
</evidence>
<feature type="domain" description="Aminopeptidase N-like N-terminal" evidence="15">
    <location>
        <begin position="23"/>
        <end position="184"/>
    </location>
</feature>
<evidence type="ECO:0000256" key="5">
    <source>
        <dbReference type="ARBA" id="ARBA00015611"/>
    </source>
</evidence>
<dbReference type="Pfam" id="PF01433">
    <property type="entry name" value="Peptidase_M1"/>
    <property type="match status" value="1"/>
</dbReference>
<dbReference type="Pfam" id="PF17432">
    <property type="entry name" value="DUF3458_C"/>
    <property type="match status" value="1"/>
</dbReference>
<dbReference type="PANTHER" id="PTHR46322">
    <property type="entry name" value="PUROMYCIN-SENSITIVE AMINOPEPTIDASE"/>
    <property type="match status" value="1"/>
</dbReference>
<dbReference type="Gene3D" id="3.30.2010.30">
    <property type="match status" value="1"/>
</dbReference>
<feature type="domain" description="Peptidase M1 membrane alanine aminopeptidase" evidence="12">
    <location>
        <begin position="224"/>
        <end position="437"/>
    </location>
</feature>
<evidence type="ECO:0000259" key="15">
    <source>
        <dbReference type="Pfam" id="PF17900"/>
    </source>
</evidence>
<keyword evidence="6 16" id="KW-0031">Aminopeptidase</keyword>
<keyword evidence="7" id="KW-0645">Protease</keyword>
<dbReference type="Pfam" id="PF11940">
    <property type="entry name" value="DUF3458"/>
    <property type="match status" value="1"/>
</dbReference>
<dbReference type="PANTHER" id="PTHR46322:SF1">
    <property type="entry name" value="PUROMYCIN-SENSITIVE AMINOPEPTIDASE"/>
    <property type="match status" value="1"/>
</dbReference>
<dbReference type="InterPro" id="IPR042097">
    <property type="entry name" value="Aminopeptidase_N-like_N_sf"/>
</dbReference>
<keyword evidence="8" id="KW-0479">Metal-binding</keyword>
<dbReference type="InterPro" id="IPR038438">
    <property type="entry name" value="PepN_Ig-like_sf"/>
</dbReference>
<evidence type="ECO:0000256" key="11">
    <source>
        <dbReference type="ARBA" id="ARBA00023049"/>
    </source>
</evidence>
<evidence type="ECO:0000256" key="10">
    <source>
        <dbReference type="ARBA" id="ARBA00022833"/>
    </source>
</evidence>
<dbReference type="EC" id="3.4.11.2" evidence="4"/>
<evidence type="ECO:0000256" key="4">
    <source>
        <dbReference type="ARBA" id="ARBA00012564"/>
    </source>
</evidence>
<evidence type="ECO:0000256" key="7">
    <source>
        <dbReference type="ARBA" id="ARBA00022670"/>
    </source>
</evidence>
<proteinExistence type="inferred from homology"/>
<evidence type="ECO:0000256" key="9">
    <source>
        <dbReference type="ARBA" id="ARBA00022801"/>
    </source>
</evidence>
<comment type="cofactor">
    <cofactor evidence="2">
        <name>Zn(2+)</name>
        <dbReference type="ChEBI" id="CHEBI:29105"/>
    </cofactor>
</comment>
<dbReference type="SUPFAM" id="SSF63737">
    <property type="entry name" value="Leukotriene A4 hydrolase N-terminal domain"/>
    <property type="match status" value="1"/>
</dbReference>
<dbReference type="NCBIfam" id="TIGR02414">
    <property type="entry name" value="pepN_proteo"/>
    <property type="match status" value="1"/>
</dbReference>
<dbReference type="Gene3D" id="2.60.40.1840">
    <property type="match status" value="1"/>
</dbReference>
<comment type="similarity">
    <text evidence="3">Belongs to the peptidase M1 family.</text>
</comment>
<evidence type="ECO:0000256" key="1">
    <source>
        <dbReference type="ARBA" id="ARBA00000098"/>
    </source>
</evidence>
<dbReference type="InterPro" id="IPR027268">
    <property type="entry name" value="Peptidase_M4/M1_CTD_sf"/>
</dbReference>
<keyword evidence="9 16" id="KW-0378">Hydrolase</keyword>
<evidence type="ECO:0000256" key="3">
    <source>
        <dbReference type="ARBA" id="ARBA00010136"/>
    </source>
</evidence>
<organism evidence="16 17">
    <name type="scientific">Bdellovibrio reynosensis</name>
    <dbReference type="NCBI Taxonomy" id="2835041"/>
    <lineage>
        <taxon>Bacteria</taxon>
        <taxon>Pseudomonadati</taxon>
        <taxon>Bdellovibrionota</taxon>
        <taxon>Bdellovibrionia</taxon>
        <taxon>Bdellovibrionales</taxon>
        <taxon>Pseudobdellovibrionaceae</taxon>
        <taxon>Bdellovibrio</taxon>
    </lineage>
</organism>
<keyword evidence="10" id="KW-0862">Zinc</keyword>
<dbReference type="InterPro" id="IPR024601">
    <property type="entry name" value="Peptidase_M1_pepN_C"/>
</dbReference>
<evidence type="ECO:0000256" key="8">
    <source>
        <dbReference type="ARBA" id="ARBA00022723"/>
    </source>
</evidence>
<dbReference type="InterPro" id="IPR001930">
    <property type="entry name" value="Peptidase_M1"/>
</dbReference>
<comment type="catalytic activity">
    <reaction evidence="1">
        <text>Release of an N-terminal amino acid, Xaa-|-Yaa- from a peptide, amide or arylamide. Xaa is preferably Ala, but may be most amino acids including Pro (slow action). When a terminal hydrophobic residue is followed by a prolyl residue, the two may be released as an intact Xaa-Pro dipeptide.</text>
        <dbReference type="EC" id="3.4.11.2"/>
    </reaction>
</comment>
<feature type="domain" description="Peptidase M1 alanyl aminopeptidase C-terminal" evidence="14">
    <location>
        <begin position="551"/>
        <end position="871"/>
    </location>
</feature>
<dbReference type="Pfam" id="PF17900">
    <property type="entry name" value="Peptidase_M1_N"/>
    <property type="match status" value="1"/>
</dbReference>
<dbReference type="InterPro" id="IPR045357">
    <property type="entry name" value="Aminopeptidase_N-like_N"/>
</dbReference>
<dbReference type="InterPro" id="IPR037144">
    <property type="entry name" value="Peptidase_M1_pepN_C_sf"/>
</dbReference>
<dbReference type="Gene3D" id="1.25.50.10">
    <property type="entry name" value="Peptidase M1, alanyl aminopeptidase, C-terminal domain"/>
    <property type="match status" value="1"/>
</dbReference>
<dbReference type="RefSeq" id="WP_243538129.1">
    <property type="nucleotide sequence ID" value="NZ_CP093442.1"/>
</dbReference>
<dbReference type="GO" id="GO:0016285">
    <property type="term" value="F:alanyl aminopeptidase activity"/>
    <property type="evidence" value="ECO:0007669"/>
    <property type="project" value="UniProtKB-EC"/>
</dbReference>
<sequence length="874" mass="100331">MKQEKIYLRDYKAPSFSVESINLDFNLNEDFCRVIAKSNITKKEAAELRLNGEELKLVSIKINDKVLTSQDYQITGEELIIPQVPEKFILEIETELEPQKNTSLEGLYKSNGIFCTQCEAQGFRKITYFFDRPDIMTSYSVTIEADKKKYPVLLSNGDRVRIDDLGNGRHKAFWSDPHKKPCYLFALVAGDLGVIRDNFVTKSGRKVNLEVYAAHGKQERCWHAMDSLKKSMKWDEDTFNLEYDLNDYMIVAIDDFNAGAMENKGLNVFNSRLVLADSNSATDVDFHAIESVVAHEYFHNWTGNRVTLRDWFQLSLKEGLTVFRDQEFSADMTDRGVQRIEDVDALRVGQFAEDAGPNAHPVRPESCMAVDNFFTMTIYEKGSEVIRMMQTIVGRKGFRKGMDEYFKRHDGQAVTTDDFAAAISEPNGKDFTQFKRWYHQSGTPVVNVNESYDSSKSEYTLTLEQHCPPTPNQPTKEPFHLPLMMELLSKNGQELKLECDKIETNSDGKHLIELKEAKETYVFKNLNERPVLSILRQFSAPVNLKWQASQDDLYFLMEKDTDSFNRREMAQKIGLGVLRQLIDQARNKKDLVIDQRYLAAMSAIIRDEKMDHGFKAKMLQLPSHSVLAQEEAVLDTESFHTARTTLKKAIAKENRQQLLEIYQKFHGVEPKSRDTKAFGHRSLKNSALSYLAELHDPEVLEVVNKQYWGAQNMTDRMTAMMILADSESVHRDKALHNFYEEWKNDAVVMNKWFTAQATTSRKQTLEDVKTLTKHPAFNITNPNNVYSLLRAFGANLVRFHDPKTDAYEFYADKIIEVDAKNPQVAARLCSAFNFVQKLEPAMKEKALKQIRRMVGIEALSKNSRELLQSALAES</sequence>
<evidence type="ECO:0000256" key="2">
    <source>
        <dbReference type="ARBA" id="ARBA00001947"/>
    </source>
</evidence>